<evidence type="ECO:0008006" key="11">
    <source>
        <dbReference type="Google" id="ProtNLM"/>
    </source>
</evidence>
<evidence type="ECO:0000256" key="6">
    <source>
        <dbReference type="ARBA" id="ARBA00022918"/>
    </source>
</evidence>
<dbReference type="Gene3D" id="3.30.70.270">
    <property type="match status" value="2"/>
</dbReference>
<dbReference type="CDD" id="cd09274">
    <property type="entry name" value="RNase_HI_RT_Ty3"/>
    <property type="match status" value="1"/>
</dbReference>
<keyword evidence="6" id="KW-0695">RNA-directed DNA polymerase</keyword>
<evidence type="ECO:0000256" key="2">
    <source>
        <dbReference type="ARBA" id="ARBA00022695"/>
    </source>
</evidence>
<dbReference type="InterPro" id="IPR043128">
    <property type="entry name" value="Rev_trsase/Diguanyl_cyclase"/>
</dbReference>
<dbReference type="Pfam" id="PF17917">
    <property type="entry name" value="RT_RNaseH"/>
    <property type="match status" value="1"/>
</dbReference>
<evidence type="ECO:0000256" key="1">
    <source>
        <dbReference type="ARBA" id="ARBA00022679"/>
    </source>
</evidence>
<feature type="domain" description="Reverse transcriptase" evidence="7">
    <location>
        <begin position="161"/>
        <end position="227"/>
    </location>
</feature>
<keyword evidence="4" id="KW-0255">Endonuclease</keyword>
<dbReference type="InterPro" id="IPR000477">
    <property type="entry name" value="RT_dom"/>
</dbReference>
<evidence type="ECO:0000259" key="8">
    <source>
        <dbReference type="Pfam" id="PF17917"/>
    </source>
</evidence>
<dbReference type="AlphaFoldDB" id="A0A2I0L4P3"/>
<keyword evidence="10" id="KW-1185">Reference proteome</keyword>
<dbReference type="Pfam" id="PF00078">
    <property type="entry name" value="RVT_1"/>
    <property type="match status" value="1"/>
</dbReference>
<dbReference type="Proteomes" id="UP000233551">
    <property type="component" value="Unassembled WGS sequence"/>
</dbReference>
<sequence>MEDKSKAVTGEWSSNLSKSQFLQVMYRFSKAYALVLLEENEERGDITPVVKSLLEEFRDVVPNEIPSGLPPMRDIQHHIDLVPGAAIPSKAAYRISPKEHEELQRQVDELLHKELIRESLSPCAVPALLVLKKDGYWRMCIDNRAMNKITINYHFPIPRLDDLIDQLHGASFLVVYFDDILIYSTSVKEHLERLQEPFKVLREQCLYANLKKCHFLTNSVNFLGYIVSQEGIRMDLSKVEAIVNWPTPRSLQEIQSFHGLASFYRRFIAGFSTLVVPITECLKAGVFKWDEAAQKSFELIKKKMTEAPLLALPDFEKVFEVCCDDSNVGIGAILSQEGKPLAFFSEKSNGPRRNYSTYDKEFYAIVRALANWRHYLISKEFVLFSDHEALKYINGQHKLNNRHAKWVEFLQAYTFVIKHKSGTQNQVAGALSRRCGLLSFM</sequence>
<dbReference type="CDD" id="cd01647">
    <property type="entry name" value="RT_LTR"/>
    <property type="match status" value="1"/>
</dbReference>
<evidence type="ECO:0000256" key="3">
    <source>
        <dbReference type="ARBA" id="ARBA00022722"/>
    </source>
</evidence>
<accession>A0A2I0L4P3</accession>
<dbReference type="GO" id="GO:0003964">
    <property type="term" value="F:RNA-directed DNA polymerase activity"/>
    <property type="evidence" value="ECO:0007669"/>
    <property type="project" value="UniProtKB-KW"/>
</dbReference>
<name>A0A2I0L4P3_PUNGR</name>
<dbReference type="InterPro" id="IPR050951">
    <property type="entry name" value="Retrovirus_Pol_polyprotein"/>
</dbReference>
<reference evidence="9 10" key="1">
    <citation type="submission" date="2017-11" db="EMBL/GenBank/DDBJ databases">
        <title>De-novo sequencing of pomegranate (Punica granatum L.) genome.</title>
        <authorList>
            <person name="Akparov Z."/>
            <person name="Amiraslanov A."/>
            <person name="Hajiyeva S."/>
            <person name="Abbasov M."/>
            <person name="Kaur K."/>
            <person name="Hamwieh A."/>
            <person name="Solovyev V."/>
            <person name="Salamov A."/>
            <person name="Braich B."/>
            <person name="Kosarev P."/>
            <person name="Mahmoud A."/>
            <person name="Hajiyev E."/>
            <person name="Babayeva S."/>
            <person name="Izzatullayeva V."/>
            <person name="Mammadov A."/>
            <person name="Mammadov A."/>
            <person name="Sharifova S."/>
            <person name="Ojaghi J."/>
            <person name="Eynullazada K."/>
            <person name="Bayramov B."/>
            <person name="Abdulazimova A."/>
            <person name="Shahmuradov I."/>
        </authorList>
    </citation>
    <scope>NUCLEOTIDE SEQUENCE [LARGE SCALE GENOMIC DNA]</scope>
    <source>
        <strain evidence="10">cv. AG2017</strain>
        <tissue evidence="9">Leaf</tissue>
    </source>
</reference>
<dbReference type="Gene3D" id="3.10.10.10">
    <property type="entry name" value="HIV Type 1 Reverse Transcriptase, subunit A, domain 1"/>
    <property type="match status" value="1"/>
</dbReference>
<keyword evidence="1" id="KW-0808">Transferase</keyword>
<evidence type="ECO:0000256" key="5">
    <source>
        <dbReference type="ARBA" id="ARBA00022801"/>
    </source>
</evidence>
<comment type="caution">
    <text evidence="9">The sequence shown here is derived from an EMBL/GenBank/DDBJ whole genome shotgun (WGS) entry which is preliminary data.</text>
</comment>
<keyword evidence="2" id="KW-0548">Nucleotidyltransferase</keyword>
<evidence type="ECO:0000256" key="4">
    <source>
        <dbReference type="ARBA" id="ARBA00022759"/>
    </source>
</evidence>
<gene>
    <name evidence="9" type="ORF">CRG98_003941</name>
</gene>
<dbReference type="PANTHER" id="PTHR37984:SF5">
    <property type="entry name" value="PROTEIN NYNRIN-LIKE"/>
    <property type="match status" value="1"/>
</dbReference>
<dbReference type="InterPro" id="IPR041373">
    <property type="entry name" value="RT_RNaseH"/>
</dbReference>
<evidence type="ECO:0000313" key="9">
    <source>
        <dbReference type="EMBL" id="PKI75681.1"/>
    </source>
</evidence>
<dbReference type="SUPFAM" id="SSF56672">
    <property type="entry name" value="DNA/RNA polymerases"/>
    <property type="match status" value="1"/>
</dbReference>
<dbReference type="InterPro" id="IPR043502">
    <property type="entry name" value="DNA/RNA_pol_sf"/>
</dbReference>
<dbReference type="PANTHER" id="PTHR37984">
    <property type="entry name" value="PROTEIN CBG26694"/>
    <property type="match status" value="1"/>
</dbReference>
<evidence type="ECO:0000259" key="7">
    <source>
        <dbReference type="Pfam" id="PF00078"/>
    </source>
</evidence>
<evidence type="ECO:0000313" key="10">
    <source>
        <dbReference type="Proteomes" id="UP000233551"/>
    </source>
</evidence>
<dbReference type="STRING" id="22663.A0A2I0L4P3"/>
<keyword evidence="5" id="KW-0378">Hydrolase</keyword>
<dbReference type="EMBL" id="PGOL01000159">
    <property type="protein sequence ID" value="PKI75681.1"/>
    <property type="molecule type" value="Genomic_DNA"/>
</dbReference>
<keyword evidence="3" id="KW-0540">Nuclease</keyword>
<protein>
    <recommendedName>
        <fullName evidence="11">Reverse transcriptase RNase H-like domain-containing protein</fullName>
    </recommendedName>
</protein>
<organism evidence="9 10">
    <name type="scientific">Punica granatum</name>
    <name type="common">Pomegranate</name>
    <dbReference type="NCBI Taxonomy" id="22663"/>
    <lineage>
        <taxon>Eukaryota</taxon>
        <taxon>Viridiplantae</taxon>
        <taxon>Streptophyta</taxon>
        <taxon>Embryophyta</taxon>
        <taxon>Tracheophyta</taxon>
        <taxon>Spermatophyta</taxon>
        <taxon>Magnoliopsida</taxon>
        <taxon>eudicotyledons</taxon>
        <taxon>Gunneridae</taxon>
        <taxon>Pentapetalae</taxon>
        <taxon>rosids</taxon>
        <taxon>malvids</taxon>
        <taxon>Myrtales</taxon>
        <taxon>Lythraceae</taxon>
        <taxon>Punica</taxon>
    </lineage>
</organism>
<dbReference type="FunFam" id="3.30.70.270:FF:000020">
    <property type="entry name" value="Transposon Tf2-6 polyprotein-like Protein"/>
    <property type="match status" value="1"/>
</dbReference>
<feature type="domain" description="Reverse transcriptase RNase H-like" evidence="8">
    <location>
        <begin position="314"/>
        <end position="413"/>
    </location>
</feature>
<dbReference type="GO" id="GO:0004519">
    <property type="term" value="F:endonuclease activity"/>
    <property type="evidence" value="ECO:0007669"/>
    <property type="project" value="UniProtKB-KW"/>
</dbReference>
<proteinExistence type="predicted"/>
<dbReference type="GO" id="GO:0016787">
    <property type="term" value="F:hydrolase activity"/>
    <property type="evidence" value="ECO:0007669"/>
    <property type="project" value="UniProtKB-KW"/>
</dbReference>